<dbReference type="GO" id="GO:0016791">
    <property type="term" value="F:phosphatase activity"/>
    <property type="evidence" value="ECO:0007669"/>
    <property type="project" value="TreeGrafter"/>
</dbReference>
<gene>
    <name evidence="10" type="ORF">K460DRAFT_6800</name>
</gene>
<dbReference type="GO" id="GO:0005737">
    <property type="term" value="C:cytoplasm"/>
    <property type="evidence" value="ECO:0007669"/>
    <property type="project" value="UniProtKB-SubCell"/>
</dbReference>
<dbReference type="PROSITE" id="PS00383">
    <property type="entry name" value="TYR_PHOSPHATASE_1"/>
    <property type="match status" value="1"/>
</dbReference>
<keyword evidence="3" id="KW-0963">Cytoplasm</keyword>
<dbReference type="Gene3D" id="3.90.190.10">
    <property type="entry name" value="Protein tyrosine phosphatase superfamily"/>
    <property type="match status" value="1"/>
</dbReference>
<evidence type="ECO:0000256" key="4">
    <source>
        <dbReference type="ARBA" id="ARBA00022801"/>
    </source>
</evidence>
<dbReference type="Proteomes" id="UP000800039">
    <property type="component" value="Unassembled WGS sequence"/>
</dbReference>
<dbReference type="PANTHER" id="PTHR31126">
    <property type="entry name" value="TYROSINE-PROTEIN PHOSPHATASE"/>
    <property type="match status" value="1"/>
</dbReference>
<feature type="region of interest" description="Disordered" evidence="8">
    <location>
        <begin position="285"/>
        <end position="306"/>
    </location>
</feature>
<comment type="subcellular location">
    <subcellularLocation>
        <location evidence="1">Cytoplasm</location>
    </subcellularLocation>
</comment>
<protein>
    <recommendedName>
        <fullName evidence="2">diphosphoinositol-polyphosphate diphosphatase</fullName>
        <ecNumber evidence="2">3.6.1.52</ecNumber>
    </recommendedName>
</protein>
<evidence type="ECO:0000256" key="3">
    <source>
        <dbReference type="ARBA" id="ARBA00022490"/>
    </source>
</evidence>
<dbReference type="OrthoDB" id="6375174at2759"/>
<evidence type="ECO:0000259" key="9">
    <source>
        <dbReference type="PROSITE" id="PS50054"/>
    </source>
</evidence>
<dbReference type="SUPFAM" id="SSF52799">
    <property type="entry name" value="(Phosphotyrosine protein) phosphatases II"/>
    <property type="match status" value="1"/>
</dbReference>
<evidence type="ECO:0000256" key="7">
    <source>
        <dbReference type="ARBA" id="ARBA00047927"/>
    </source>
</evidence>
<dbReference type="FunFam" id="3.90.190.10:FF:000035">
    <property type="entry name" value="Tyrosine phosphatase, putative"/>
    <property type="match status" value="1"/>
</dbReference>
<reference evidence="10" key="1">
    <citation type="submission" date="2020-01" db="EMBL/GenBank/DDBJ databases">
        <authorList>
            <consortium name="DOE Joint Genome Institute"/>
            <person name="Haridas S."/>
            <person name="Albert R."/>
            <person name="Binder M."/>
            <person name="Bloem J."/>
            <person name="Labutti K."/>
            <person name="Salamov A."/>
            <person name="Andreopoulos B."/>
            <person name="Baker S.E."/>
            <person name="Barry K."/>
            <person name="Bills G."/>
            <person name="Bluhm B.H."/>
            <person name="Cannon C."/>
            <person name="Castanera R."/>
            <person name="Culley D.E."/>
            <person name="Daum C."/>
            <person name="Ezra D."/>
            <person name="Gonzalez J.B."/>
            <person name="Henrissat B."/>
            <person name="Kuo A."/>
            <person name="Liang C."/>
            <person name="Lipzen A."/>
            <person name="Lutzoni F."/>
            <person name="Magnuson J."/>
            <person name="Mondo S."/>
            <person name="Nolan M."/>
            <person name="Ohm R."/>
            <person name="Pangilinan J."/>
            <person name="Park H.-J."/>
            <person name="Ramirez L."/>
            <person name="Alfaro M."/>
            <person name="Sun H."/>
            <person name="Tritt A."/>
            <person name="Yoshinaga Y."/>
            <person name="Zwiers L.-H."/>
            <person name="Turgeon B.G."/>
            <person name="Goodwin S.B."/>
            <person name="Spatafora J.W."/>
            <person name="Crous P.W."/>
            <person name="Grigoriev I.V."/>
        </authorList>
    </citation>
    <scope>NUCLEOTIDE SEQUENCE</scope>
    <source>
        <strain evidence="10">CBS 394.84</strain>
    </source>
</reference>
<feature type="domain" description="Tyrosine-protein phosphatase" evidence="9">
    <location>
        <begin position="126"/>
        <end position="279"/>
    </location>
</feature>
<name>A0A9P4GRF1_9PLEO</name>
<dbReference type="Pfam" id="PF03162">
    <property type="entry name" value="Y_phosphatase2"/>
    <property type="match status" value="1"/>
</dbReference>
<dbReference type="InterPro" id="IPR020422">
    <property type="entry name" value="TYR_PHOSPHATASE_DUAL_dom"/>
</dbReference>
<evidence type="ECO:0000313" key="11">
    <source>
        <dbReference type="Proteomes" id="UP000800039"/>
    </source>
</evidence>
<comment type="catalytic activity">
    <reaction evidence="6">
        <text>5-diphospho-1D-myo-inositol 1,2,3,4,6-pentakisphosphate + H2O = 1D-myo-inositol hexakisphosphate + phosphate + H(+)</text>
        <dbReference type="Rhea" id="RHEA:22384"/>
        <dbReference type="ChEBI" id="CHEBI:15377"/>
        <dbReference type="ChEBI" id="CHEBI:15378"/>
        <dbReference type="ChEBI" id="CHEBI:43474"/>
        <dbReference type="ChEBI" id="CHEBI:58130"/>
        <dbReference type="ChEBI" id="CHEBI:58628"/>
        <dbReference type="EC" id="3.6.1.52"/>
    </reaction>
    <physiologicalReaction direction="left-to-right" evidence="6">
        <dbReference type="Rhea" id="RHEA:22385"/>
    </physiologicalReaction>
</comment>
<dbReference type="GO" id="GO:0052840">
    <property type="term" value="F:inositol diphosphate tetrakisphosphate diphosphatase activity"/>
    <property type="evidence" value="ECO:0007669"/>
    <property type="project" value="TreeGrafter"/>
</dbReference>
<keyword evidence="11" id="KW-1185">Reference proteome</keyword>
<dbReference type="PANTHER" id="PTHR31126:SF48">
    <property type="entry name" value="INOSITOL PHOSPHATASE SIW14"/>
    <property type="match status" value="1"/>
</dbReference>
<keyword evidence="4" id="KW-0378">Hydrolase</keyword>
<comment type="caution">
    <text evidence="10">The sequence shown here is derived from an EMBL/GenBank/DDBJ whole genome shotgun (WGS) entry which is preliminary data.</text>
</comment>
<evidence type="ECO:0000256" key="6">
    <source>
        <dbReference type="ARBA" id="ARBA00047342"/>
    </source>
</evidence>
<evidence type="ECO:0000256" key="5">
    <source>
        <dbReference type="ARBA" id="ARBA00044949"/>
    </source>
</evidence>
<dbReference type="InterPro" id="IPR029021">
    <property type="entry name" value="Prot-tyrosine_phosphatase-like"/>
</dbReference>
<dbReference type="GeneID" id="63855880"/>
<comment type="similarity">
    <text evidence="5">Belongs to the protein-tyrosine phosphatase family. Atypical dual-specificity phosphatase Siw14-like subfamily.</text>
</comment>
<dbReference type="EC" id="3.6.1.52" evidence="2"/>
<evidence type="ECO:0000313" key="10">
    <source>
        <dbReference type="EMBL" id="KAF1849924.1"/>
    </source>
</evidence>
<dbReference type="AlphaFoldDB" id="A0A9P4GRF1"/>
<sequence>MYLKGPAKAESMAHPTQSVPLLSQKAETPNATHRTMSINGDTTIPAEQGQNTQQSMYQKVKEFVHGLGLSASDGLTYHAALTTHEDLPHDHECSIACMAESRGTTTPAASIRSARERLHSLIPPTNYGAVLPGSIYRSSYPEEKNYGFLKDLKIKSILTLVPEPLSPEYQAFMTDAGIQHFHVHIRANKVEVRVESSEMAKALRLIMDRANHPILIHCNKGKHRTGCTVACFRRIIGLDLDAIRDEYHTYAGVKARFLDEVFFENFDLSLVMWAARQEGWAAPELEVAPPSPPESLTSLAVAKPLA</sequence>
<dbReference type="PROSITE" id="PS50054">
    <property type="entry name" value="TYR_PHOSPHATASE_DUAL"/>
    <property type="match status" value="1"/>
</dbReference>
<dbReference type="RefSeq" id="XP_040792487.1">
    <property type="nucleotide sequence ID" value="XM_040938624.1"/>
</dbReference>
<evidence type="ECO:0000256" key="1">
    <source>
        <dbReference type="ARBA" id="ARBA00004496"/>
    </source>
</evidence>
<proteinExistence type="inferred from homology"/>
<accession>A0A9P4GRF1</accession>
<dbReference type="InterPro" id="IPR004861">
    <property type="entry name" value="Siw14-like"/>
</dbReference>
<dbReference type="EMBL" id="ML976614">
    <property type="protein sequence ID" value="KAF1849924.1"/>
    <property type="molecule type" value="Genomic_DNA"/>
</dbReference>
<dbReference type="InterPro" id="IPR016130">
    <property type="entry name" value="Tyr_Pase_AS"/>
</dbReference>
<evidence type="ECO:0000256" key="8">
    <source>
        <dbReference type="SAM" id="MobiDB-lite"/>
    </source>
</evidence>
<evidence type="ECO:0000256" key="2">
    <source>
        <dbReference type="ARBA" id="ARBA00012527"/>
    </source>
</evidence>
<comment type="catalytic activity">
    <reaction evidence="7">
        <text>1,5-bis(diphospho)-1D-myo-inositol 2,3,4,6-tetrakisphosphate + H2O = 1-diphospho-1D-myo-inositol 2,3,4,5,6-pentakisphosphate + phosphate + 2 H(+)</text>
        <dbReference type="Rhea" id="RHEA:79699"/>
        <dbReference type="ChEBI" id="CHEBI:15377"/>
        <dbReference type="ChEBI" id="CHEBI:15378"/>
        <dbReference type="ChEBI" id="CHEBI:43474"/>
        <dbReference type="ChEBI" id="CHEBI:74946"/>
        <dbReference type="ChEBI" id="CHEBI:77983"/>
        <dbReference type="EC" id="3.6.1.52"/>
    </reaction>
    <physiologicalReaction direction="left-to-right" evidence="7">
        <dbReference type="Rhea" id="RHEA:79700"/>
    </physiologicalReaction>
</comment>
<organism evidence="10 11">
    <name type="scientific">Cucurbitaria berberidis CBS 394.84</name>
    <dbReference type="NCBI Taxonomy" id="1168544"/>
    <lineage>
        <taxon>Eukaryota</taxon>
        <taxon>Fungi</taxon>
        <taxon>Dikarya</taxon>
        <taxon>Ascomycota</taxon>
        <taxon>Pezizomycotina</taxon>
        <taxon>Dothideomycetes</taxon>
        <taxon>Pleosporomycetidae</taxon>
        <taxon>Pleosporales</taxon>
        <taxon>Pleosporineae</taxon>
        <taxon>Cucurbitariaceae</taxon>
        <taxon>Cucurbitaria</taxon>
    </lineage>
</organism>